<comment type="caution">
    <text evidence="2">The sequence shown here is derived from an EMBL/GenBank/DDBJ whole genome shotgun (WGS) entry which is preliminary data.</text>
</comment>
<protein>
    <submittedName>
        <fullName evidence="2">Uncharacterized protein</fullName>
    </submittedName>
</protein>
<name>A0ABV9AML1_9ACTN</name>
<evidence type="ECO:0000313" key="2">
    <source>
        <dbReference type="EMBL" id="MFC4500439.1"/>
    </source>
</evidence>
<proteinExistence type="predicted"/>
<reference evidence="3" key="1">
    <citation type="journal article" date="2019" name="Int. J. Syst. Evol. Microbiol.">
        <title>The Global Catalogue of Microorganisms (GCM) 10K type strain sequencing project: providing services to taxonomists for standard genome sequencing and annotation.</title>
        <authorList>
            <consortium name="The Broad Institute Genomics Platform"/>
            <consortium name="The Broad Institute Genome Sequencing Center for Infectious Disease"/>
            <person name="Wu L."/>
            <person name="Ma J."/>
        </authorList>
    </citation>
    <scope>NUCLEOTIDE SEQUENCE [LARGE SCALE GENOMIC DNA]</scope>
    <source>
        <strain evidence="3">CGMCC 4.7177</strain>
    </source>
</reference>
<evidence type="ECO:0000313" key="3">
    <source>
        <dbReference type="Proteomes" id="UP001595839"/>
    </source>
</evidence>
<organism evidence="2 3">
    <name type="scientific">Streptomyces vulcanius</name>
    <dbReference type="NCBI Taxonomy" id="1441876"/>
    <lineage>
        <taxon>Bacteria</taxon>
        <taxon>Bacillati</taxon>
        <taxon>Actinomycetota</taxon>
        <taxon>Actinomycetes</taxon>
        <taxon>Kitasatosporales</taxon>
        <taxon>Streptomycetaceae</taxon>
        <taxon>Streptomyces</taxon>
    </lineage>
</organism>
<dbReference type="EMBL" id="JBHSFK010000007">
    <property type="protein sequence ID" value="MFC4500439.1"/>
    <property type="molecule type" value="Genomic_DNA"/>
</dbReference>
<feature type="compositionally biased region" description="Basic and acidic residues" evidence="1">
    <location>
        <begin position="1"/>
        <end position="10"/>
    </location>
</feature>
<evidence type="ECO:0000256" key="1">
    <source>
        <dbReference type="SAM" id="MobiDB-lite"/>
    </source>
</evidence>
<dbReference type="RefSeq" id="WP_381170237.1">
    <property type="nucleotide sequence ID" value="NZ_JBHSFK010000007.1"/>
</dbReference>
<sequence length="45" mass="4890">MDRATGDQRFWKAQMPDAEPAGGTLRPLRDPDSAGLDDDEDGAED</sequence>
<gene>
    <name evidence="2" type="ORF">ACFPIH_13000</name>
</gene>
<accession>A0ABV9AML1</accession>
<keyword evidence="3" id="KW-1185">Reference proteome</keyword>
<dbReference type="Proteomes" id="UP001595839">
    <property type="component" value="Unassembled WGS sequence"/>
</dbReference>
<feature type="compositionally biased region" description="Acidic residues" evidence="1">
    <location>
        <begin position="35"/>
        <end position="45"/>
    </location>
</feature>
<feature type="region of interest" description="Disordered" evidence="1">
    <location>
        <begin position="1"/>
        <end position="45"/>
    </location>
</feature>